<gene>
    <name evidence="1" type="ORF">ACFPH8_05460</name>
</gene>
<comment type="caution">
    <text evidence="1">The sequence shown here is derived from an EMBL/GenBank/DDBJ whole genome shotgun (WGS) entry which is preliminary data.</text>
</comment>
<sequence>MARQKGPFTISGTLGDINYYIARSIGYKRKAGGGFDGYAIKTKASMQPVRDNYNEFGTCSRLRKHFRLALSPFLIGITGKLFHSRMMQLFLGLKALDGISERGKRTVKQGLQTTKGQNLLKQYAFTYQTPLLKALTTHGRFNWERQQLAISDFNPSLFKKPKATTHIGLTLGILDFDFDSLASSLHLSPTYFLDVRSGSTSFDLIPNTVLAPIHFGVAVLGIRFYSIQGDALCELPRSVGAVVLDCLG</sequence>
<protein>
    <submittedName>
        <fullName evidence="1">Uncharacterized protein</fullName>
    </submittedName>
</protein>
<accession>A0ABW0C3J4</accession>
<proteinExistence type="predicted"/>
<dbReference type="Proteomes" id="UP001596162">
    <property type="component" value="Unassembled WGS sequence"/>
</dbReference>
<keyword evidence="2" id="KW-1185">Reference proteome</keyword>
<dbReference type="EMBL" id="JBHSLA010000002">
    <property type="protein sequence ID" value="MFC5194769.1"/>
    <property type="molecule type" value="Genomic_DNA"/>
</dbReference>
<dbReference type="RefSeq" id="WP_376859143.1">
    <property type="nucleotide sequence ID" value="NZ_JBHSLA010000002.1"/>
</dbReference>
<organism evidence="1 2">
    <name type="scientific">Bizionia hallyeonensis</name>
    <dbReference type="NCBI Taxonomy" id="1123757"/>
    <lineage>
        <taxon>Bacteria</taxon>
        <taxon>Pseudomonadati</taxon>
        <taxon>Bacteroidota</taxon>
        <taxon>Flavobacteriia</taxon>
        <taxon>Flavobacteriales</taxon>
        <taxon>Flavobacteriaceae</taxon>
        <taxon>Bizionia</taxon>
    </lineage>
</organism>
<evidence type="ECO:0000313" key="1">
    <source>
        <dbReference type="EMBL" id="MFC5194769.1"/>
    </source>
</evidence>
<name>A0ABW0C3J4_9FLAO</name>
<evidence type="ECO:0000313" key="2">
    <source>
        <dbReference type="Proteomes" id="UP001596162"/>
    </source>
</evidence>
<reference evidence="2" key="1">
    <citation type="journal article" date="2019" name="Int. J. Syst. Evol. Microbiol.">
        <title>The Global Catalogue of Microorganisms (GCM) 10K type strain sequencing project: providing services to taxonomists for standard genome sequencing and annotation.</title>
        <authorList>
            <consortium name="The Broad Institute Genomics Platform"/>
            <consortium name="The Broad Institute Genome Sequencing Center for Infectious Disease"/>
            <person name="Wu L."/>
            <person name="Ma J."/>
        </authorList>
    </citation>
    <scope>NUCLEOTIDE SEQUENCE [LARGE SCALE GENOMIC DNA]</scope>
    <source>
        <strain evidence="2">JCM 17978</strain>
    </source>
</reference>